<evidence type="ECO:0000313" key="1">
    <source>
        <dbReference type="EMBL" id="UXC20008.1"/>
    </source>
</evidence>
<protein>
    <submittedName>
        <fullName evidence="1">Phage tail protein</fullName>
    </submittedName>
</protein>
<evidence type="ECO:0000313" key="2">
    <source>
        <dbReference type="Proteomes" id="UP001058290"/>
    </source>
</evidence>
<reference evidence="1" key="1">
    <citation type="submission" date="2022-09" db="EMBL/GenBank/DDBJ databases">
        <title>Bacterial diversity in gut of crayfish and pufferfish.</title>
        <authorList>
            <person name="Huang Y."/>
        </authorList>
    </citation>
    <scope>NUCLEOTIDE SEQUENCE</scope>
    <source>
        <strain evidence="1">PR12</strain>
    </source>
</reference>
<dbReference type="Pfam" id="PF08813">
    <property type="entry name" value="Phage_tail_3"/>
    <property type="match status" value="1"/>
</dbReference>
<dbReference type="Proteomes" id="UP001058290">
    <property type="component" value="Chromosome"/>
</dbReference>
<sequence>MARTPTGTITSVATALSTSKTISGISNAAEAVVSSVGHGFANGDIVLILSAWGRLNFRAFRVKGVTTDSYTLERGDTTNTEFFTPGQGAGSARKVSTWVDLDRTMNHSTSGGDAKTVNVKFIESDNEIVLNDGFNAVQRTFDMDADMIGSPAYEALRTLSDTNADTVVRQRAKTGALSLIPAKVSFNEEETLTEGQAVVVKGTFNAQNKSTRYPA</sequence>
<proteinExistence type="predicted"/>
<dbReference type="EMBL" id="CP104377">
    <property type="protein sequence ID" value="UXC20008.1"/>
    <property type="molecule type" value="Genomic_DNA"/>
</dbReference>
<keyword evidence="2" id="KW-1185">Reference proteome</keyword>
<accession>A0ABY6A1F7</accession>
<name>A0ABY6A1F7_9BURK</name>
<gene>
    <name evidence="1" type="ORF">N4T19_07850</name>
</gene>
<organism evidence="1 2">
    <name type="scientific">Comamonas squillarum</name>
    <dbReference type="NCBI Taxonomy" id="2977320"/>
    <lineage>
        <taxon>Bacteria</taxon>
        <taxon>Pseudomonadati</taxon>
        <taxon>Pseudomonadota</taxon>
        <taxon>Betaproteobacteria</taxon>
        <taxon>Burkholderiales</taxon>
        <taxon>Comamonadaceae</taxon>
        <taxon>Comamonas</taxon>
    </lineage>
</organism>
<dbReference type="InterPro" id="IPR014918">
    <property type="entry name" value="Phage_tail_3"/>
</dbReference>
<dbReference type="RefSeq" id="WP_260719827.1">
    <property type="nucleotide sequence ID" value="NZ_CP104377.1"/>
</dbReference>